<protein>
    <submittedName>
        <fullName evidence="1">Uncharacterized protein</fullName>
    </submittedName>
</protein>
<keyword evidence="2" id="KW-1185">Reference proteome</keyword>
<sequence length="147" mass="16551">MATSMRSYGVIEADSRCLFMINAQPGERLHLDQLIGINISPIQALMIQEGDEDLWCLLTDDGPVYSTFWMEVTTNRGSIASGRFVDGSQEFNDEETMEIAKIVVEYDKYSRYLKRISELPVAITGKNKEDGSEEGEGEICAVCQRRI</sequence>
<dbReference type="AlphaFoldDB" id="A0AAU9LH70"/>
<name>A0AAU9LH70_9ASTR</name>
<gene>
    <name evidence="1" type="ORF">LVIROSA_LOCUS1635</name>
</gene>
<accession>A0AAU9LH70</accession>
<reference evidence="1 2" key="1">
    <citation type="submission" date="2022-01" db="EMBL/GenBank/DDBJ databases">
        <authorList>
            <person name="Xiong W."/>
            <person name="Schranz E."/>
        </authorList>
    </citation>
    <scope>NUCLEOTIDE SEQUENCE [LARGE SCALE GENOMIC DNA]</scope>
</reference>
<comment type="caution">
    <text evidence="1">The sequence shown here is derived from an EMBL/GenBank/DDBJ whole genome shotgun (WGS) entry which is preliminary data.</text>
</comment>
<proteinExistence type="predicted"/>
<organism evidence="1 2">
    <name type="scientific">Lactuca virosa</name>
    <dbReference type="NCBI Taxonomy" id="75947"/>
    <lineage>
        <taxon>Eukaryota</taxon>
        <taxon>Viridiplantae</taxon>
        <taxon>Streptophyta</taxon>
        <taxon>Embryophyta</taxon>
        <taxon>Tracheophyta</taxon>
        <taxon>Spermatophyta</taxon>
        <taxon>Magnoliopsida</taxon>
        <taxon>eudicotyledons</taxon>
        <taxon>Gunneridae</taxon>
        <taxon>Pentapetalae</taxon>
        <taxon>asterids</taxon>
        <taxon>campanulids</taxon>
        <taxon>Asterales</taxon>
        <taxon>Asteraceae</taxon>
        <taxon>Cichorioideae</taxon>
        <taxon>Cichorieae</taxon>
        <taxon>Lactucinae</taxon>
        <taxon>Lactuca</taxon>
    </lineage>
</organism>
<evidence type="ECO:0000313" key="1">
    <source>
        <dbReference type="EMBL" id="CAH1413682.1"/>
    </source>
</evidence>
<dbReference type="Proteomes" id="UP001157418">
    <property type="component" value="Unassembled WGS sequence"/>
</dbReference>
<dbReference type="EMBL" id="CAKMRJ010000001">
    <property type="protein sequence ID" value="CAH1413682.1"/>
    <property type="molecule type" value="Genomic_DNA"/>
</dbReference>
<evidence type="ECO:0000313" key="2">
    <source>
        <dbReference type="Proteomes" id="UP001157418"/>
    </source>
</evidence>